<dbReference type="AlphaFoldDB" id="A0A4Y8CZU5"/>
<dbReference type="EMBL" id="PHWZ01000201">
    <property type="protein sequence ID" value="TEY58740.1"/>
    <property type="molecule type" value="Genomic_DNA"/>
</dbReference>
<name>A0A4Y8CZU5_9HELO</name>
<reference evidence="2 3" key="1">
    <citation type="submission" date="2017-11" db="EMBL/GenBank/DDBJ databases">
        <title>Comparative genomics of Botrytis spp.</title>
        <authorList>
            <person name="Valero-Jimenez C.A."/>
            <person name="Tapia P."/>
            <person name="Veloso J."/>
            <person name="Silva-Moreno E."/>
            <person name="Staats M."/>
            <person name="Valdes J.H."/>
            <person name="Van Kan J.A.L."/>
        </authorList>
    </citation>
    <scope>NUCLEOTIDE SEQUENCE [LARGE SCALE GENOMIC DNA]</scope>
    <source>
        <strain evidence="2 3">MUCL2830</strain>
    </source>
</reference>
<dbReference type="Proteomes" id="UP000297299">
    <property type="component" value="Unassembled WGS sequence"/>
</dbReference>
<feature type="domain" description="Glycosyl transferase CAP10" evidence="1">
    <location>
        <begin position="106"/>
        <end position="421"/>
    </location>
</feature>
<gene>
    <name evidence="2" type="ORF">BOTCAL_0201g00020</name>
</gene>
<evidence type="ECO:0000313" key="2">
    <source>
        <dbReference type="EMBL" id="TEY58740.1"/>
    </source>
</evidence>
<accession>A0A4Y8CZU5</accession>
<comment type="caution">
    <text evidence="2">The sequence shown here is derived from an EMBL/GenBank/DDBJ whole genome shotgun (WGS) entry which is preliminary data.</text>
</comment>
<keyword evidence="3" id="KW-1185">Reference proteome</keyword>
<dbReference type="Pfam" id="PF05686">
    <property type="entry name" value="Glyco_transf_90"/>
    <property type="match status" value="1"/>
</dbReference>
<sequence>MDIAMNRLDQPRLAIPWDDLQVLLANETASRIMLPETVAEFTTNMSGLFQKGATVFQDGETEPLLKDPEWFRAPGRHYMLIAKEACPPESHARDSMSKSAAEASYKSPEGGFISNFNLSSDLCTVGPEIQDLHGFLYASSTVMASKLPLPVFGECKVNINNDILFPANKYYEYDDARYAYNPTGDVGWDDKADNMIWRGVTSGGTNTVETWKRMHRQRLVLLTNSTVMKDTNVNIMAMDPYTPGTYKPYDHFQPSEFATKYTDVGFTEPLSCVPNCSFYDDVWTYKPSVELTDQFKSKYLIDVDGHSFSGRWHAFLKSKGLGIKSTIFKEWHDSRLFQWRHFVPLDNRYDELYSILTYFIGLGDADSKGRDGKPYVQRHDFEARKLGRQGSEWANKVLRKEDIEIYLFRLLIEYARIIDDNRDKIGYSGDGSELDKYDSKNPVTGQHG</sequence>
<dbReference type="OrthoDB" id="541052at2759"/>
<proteinExistence type="predicted"/>
<dbReference type="InterPro" id="IPR051091">
    <property type="entry name" value="O-Glucosyltr/Glycosyltrsf_90"/>
</dbReference>
<dbReference type="PANTHER" id="PTHR12203">
    <property type="entry name" value="KDEL LYS-ASP-GLU-LEU CONTAINING - RELATED"/>
    <property type="match status" value="1"/>
</dbReference>
<evidence type="ECO:0000259" key="1">
    <source>
        <dbReference type="SMART" id="SM00672"/>
    </source>
</evidence>
<protein>
    <recommendedName>
        <fullName evidence="1">Glycosyl transferase CAP10 domain-containing protein</fullName>
    </recommendedName>
</protein>
<dbReference type="SMART" id="SM00672">
    <property type="entry name" value="CAP10"/>
    <property type="match status" value="1"/>
</dbReference>
<evidence type="ECO:0000313" key="3">
    <source>
        <dbReference type="Proteomes" id="UP000297299"/>
    </source>
</evidence>
<organism evidence="2 3">
    <name type="scientific">Botryotinia calthae</name>
    <dbReference type="NCBI Taxonomy" id="38488"/>
    <lineage>
        <taxon>Eukaryota</taxon>
        <taxon>Fungi</taxon>
        <taxon>Dikarya</taxon>
        <taxon>Ascomycota</taxon>
        <taxon>Pezizomycotina</taxon>
        <taxon>Leotiomycetes</taxon>
        <taxon>Helotiales</taxon>
        <taxon>Sclerotiniaceae</taxon>
        <taxon>Botryotinia</taxon>
    </lineage>
</organism>
<dbReference type="InterPro" id="IPR006598">
    <property type="entry name" value="CAP10"/>
</dbReference>
<dbReference type="PANTHER" id="PTHR12203:SF22">
    <property type="entry name" value="CAPSULE ASSOCIATED PROTEIN"/>
    <property type="match status" value="1"/>
</dbReference>